<evidence type="ECO:0000256" key="1">
    <source>
        <dbReference type="ARBA" id="ARBA00004651"/>
    </source>
</evidence>
<evidence type="ECO:0000256" key="3">
    <source>
        <dbReference type="ARBA" id="ARBA00012668"/>
    </source>
</evidence>
<dbReference type="InterPro" id="IPR017938">
    <property type="entry name" value="Riboflavin_synthase-like_b-brl"/>
</dbReference>
<dbReference type="InterPro" id="IPR013130">
    <property type="entry name" value="Fe3_Rdtase_TM_dom"/>
</dbReference>
<feature type="transmembrane region" description="Helical" evidence="13">
    <location>
        <begin position="109"/>
        <end position="131"/>
    </location>
</feature>
<dbReference type="GO" id="GO:0006879">
    <property type="term" value="P:intracellular iron ion homeostasis"/>
    <property type="evidence" value="ECO:0007669"/>
    <property type="project" value="TreeGrafter"/>
</dbReference>
<comment type="catalytic activity">
    <reaction evidence="12">
        <text>2 a Fe(II)-siderophore + NADP(+) + H(+) = 2 a Fe(III)-siderophore + NADPH</text>
        <dbReference type="Rhea" id="RHEA:28795"/>
        <dbReference type="Rhea" id="RHEA-COMP:11342"/>
        <dbReference type="Rhea" id="RHEA-COMP:11344"/>
        <dbReference type="ChEBI" id="CHEBI:15378"/>
        <dbReference type="ChEBI" id="CHEBI:29033"/>
        <dbReference type="ChEBI" id="CHEBI:29034"/>
        <dbReference type="ChEBI" id="CHEBI:57783"/>
        <dbReference type="ChEBI" id="CHEBI:58349"/>
        <dbReference type="EC" id="1.16.1.9"/>
    </reaction>
</comment>
<keyword evidence="5" id="KW-1003">Cell membrane</keyword>
<dbReference type="Gene3D" id="3.40.50.80">
    <property type="entry name" value="Nucleotide-binding domain of ferredoxin-NADP reductase (FNR) module"/>
    <property type="match status" value="1"/>
</dbReference>
<dbReference type="Gene3D" id="2.40.30.10">
    <property type="entry name" value="Translation factors"/>
    <property type="match status" value="1"/>
</dbReference>
<evidence type="ECO:0000256" key="4">
    <source>
        <dbReference type="ARBA" id="ARBA00022448"/>
    </source>
</evidence>
<dbReference type="GO" id="GO:0005886">
    <property type="term" value="C:plasma membrane"/>
    <property type="evidence" value="ECO:0007669"/>
    <property type="project" value="UniProtKB-SubCell"/>
</dbReference>
<protein>
    <recommendedName>
        <fullName evidence="3">ferric-chelate reductase (NADPH)</fullName>
        <ecNumber evidence="3">1.16.1.9</ecNumber>
    </recommendedName>
</protein>
<dbReference type="InterPro" id="IPR013112">
    <property type="entry name" value="FAD-bd_8"/>
</dbReference>
<dbReference type="Pfam" id="PF08022">
    <property type="entry name" value="FAD_binding_8"/>
    <property type="match status" value="1"/>
</dbReference>
<dbReference type="SFLD" id="SFLDG01168">
    <property type="entry name" value="Ferric_reductase_subgroup_(FRE"/>
    <property type="match status" value="1"/>
</dbReference>
<comment type="subcellular location">
    <subcellularLocation>
        <location evidence="1">Cell membrane</location>
        <topology evidence="1">Multi-pass membrane protein</topology>
    </subcellularLocation>
</comment>
<keyword evidence="10" id="KW-0406">Ion transport</keyword>
<dbReference type="EC" id="1.16.1.9" evidence="3"/>
<dbReference type="InterPro" id="IPR013121">
    <property type="entry name" value="Fe_red_NAD-bd_6"/>
</dbReference>
<evidence type="ECO:0000256" key="7">
    <source>
        <dbReference type="ARBA" id="ARBA00022982"/>
    </source>
</evidence>
<evidence type="ECO:0000256" key="10">
    <source>
        <dbReference type="ARBA" id="ARBA00023065"/>
    </source>
</evidence>
<sequence length="429" mass="49183">MIWTWALRPYYRTRLGVSDSPLAMRAGLMALGCFPFIFASATKWNIITFIIGHSHEKLQRYHQFLSYIFVILSLIHSFPWFLQGIYDLKPTFKSLTPFQWKWHVMFRDYYSSGAVLLFILVWLCWASLPLIRRYHYELFKHIHIISAFALTSFFFIHCREASGCWHYLFATMLIYATACGCRLLWILYINRAGIPRASFELLHSGAVKLRVKCYRRQQWRPGQHYFLHFLTVMPFQSHPFTIANTPSEDNELEVLIRKSDGVTRRLFQHLQSKDASATIPVILDGPFGGMHHDLSVYDRAILFAGGSGITFILPILQDLVQRAQEGTCACMSIQVVWSVRERGSILWMMEELTKVLEEAPNSMVTVQVHITGAVETLEPEPEVDKRIVSLGTPLYGRPDAAGMIHAAASEGQTIGIAGKYISLCSQFRC</sequence>
<dbReference type="SFLD" id="SFLDS00052">
    <property type="entry name" value="Ferric_Reductase_Domain"/>
    <property type="match status" value="1"/>
</dbReference>
<evidence type="ECO:0000313" key="15">
    <source>
        <dbReference type="EMBL" id="KAK7041555.1"/>
    </source>
</evidence>
<dbReference type="PANTHER" id="PTHR32361:SF23">
    <property type="entry name" value="FERRIC-CHELATE REDUCTASE"/>
    <property type="match status" value="1"/>
</dbReference>
<keyword evidence="9" id="KW-0560">Oxidoreductase</keyword>
<dbReference type="GO" id="GO:0015677">
    <property type="term" value="P:copper ion import"/>
    <property type="evidence" value="ECO:0007669"/>
    <property type="project" value="TreeGrafter"/>
</dbReference>
<dbReference type="Pfam" id="PF01794">
    <property type="entry name" value="Ferric_reduct"/>
    <property type="match status" value="1"/>
</dbReference>
<dbReference type="SUPFAM" id="SSF52343">
    <property type="entry name" value="Ferredoxin reductase-like, C-terminal NADP-linked domain"/>
    <property type="match status" value="1"/>
</dbReference>
<dbReference type="AlphaFoldDB" id="A0AAW0CR50"/>
<feature type="domain" description="FAD-binding FR-type" evidence="14">
    <location>
        <begin position="176"/>
        <end position="293"/>
    </location>
</feature>
<evidence type="ECO:0000256" key="6">
    <source>
        <dbReference type="ARBA" id="ARBA00022692"/>
    </source>
</evidence>
<dbReference type="Pfam" id="PF08030">
    <property type="entry name" value="NAD_binding_6"/>
    <property type="match status" value="1"/>
</dbReference>
<evidence type="ECO:0000256" key="11">
    <source>
        <dbReference type="ARBA" id="ARBA00023136"/>
    </source>
</evidence>
<dbReference type="GO" id="GO:0006826">
    <property type="term" value="P:iron ion transport"/>
    <property type="evidence" value="ECO:0007669"/>
    <property type="project" value="TreeGrafter"/>
</dbReference>
<keyword evidence="8 13" id="KW-1133">Transmembrane helix</keyword>
<feature type="transmembrane region" description="Helical" evidence="13">
    <location>
        <begin position="64"/>
        <end position="82"/>
    </location>
</feature>
<keyword evidence="11 13" id="KW-0472">Membrane</keyword>
<dbReference type="InterPro" id="IPR039261">
    <property type="entry name" value="FNR_nucleotide-bd"/>
</dbReference>
<proteinExistence type="inferred from homology"/>
<evidence type="ECO:0000313" key="16">
    <source>
        <dbReference type="Proteomes" id="UP001383192"/>
    </source>
</evidence>
<evidence type="ECO:0000256" key="8">
    <source>
        <dbReference type="ARBA" id="ARBA00022989"/>
    </source>
</evidence>
<comment type="caution">
    <text evidence="15">The sequence shown here is derived from an EMBL/GenBank/DDBJ whole genome shotgun (WGS) entry which is preliminary data.</text>
</comment>
<dbReference type="EMBL" id="JAYKXP010000033">
    <property type="protein sequence ID" value="KAK7041555.1"/>
    <property type="molecule type" value="Genomic_DNA"/>
</dbReference>
<feature type="transmembrane region" description="Helical" evidence="13">
    <location>
        <begin position="28"/>
        <end position="52"/>
    </location>
</feature>
<feature type="transmembrane region" description="Helical" evidence="13">
    <location>
        <begin position="138"/>
        <end position="156"/>
    </location>
</feature>
<evidence type="ECO:0000256" key="5">
    <source>
        <dbReference type="ARBA" id="ARBA00022475"/>
    </source>
</evidence>
<dbReference type="InterPro" id="IPR051410">
    <property type="entry name" value="Ferric/Cupric_Reductase"/>
</dbReference>
<dbReference type="GO" id="GO:0052851">
    <property type="term" value="F:ferric-chelate reductase (NADPH) activity"/>
    <property type="evidence" value="ECO:0007669"/>
    <property type="project" value="UniProtKB-EC"/>
</dbReference>
<dbReference type="CDD" id="cd06186">
    <property type="entry name" value="NOX_Duox_like_FAD_NADP"/>
    <property type="match status" value="1"/>
</dbReference>
<gene>
    <name evidence="15" type="ORF">VNI00_009142</name>
</gene>
<evidence type="ECO:0000256" key="12">
    <source>
        <dbReference type="ARBA" id="ARBA00048483"/>
    </source>
</evidence>
<comment type="similarity">
    <text evidence="2">Belongs to the ferric reductase (FRE) family.</text>
</comment>
<evidence type="ECO:0000256" key="2">
    <source>
        <dbReference type="ARBA" id="ARBA00006278"/>
    </source>
</evidence>
<keyword evidence="7" id="KW-0249">Electron transport</keyword>
<name>A0AAW0CR50_9AGAR</name>
<feature type="transmembrane region" description="Helical" evidence="13">
    <location>
        <begin position="168"/>
        <end position="189"/>
    </location>
</feature>
<evidence type="ECO:0000256" key="13">
    <source>
        <dbReference type="SAM" id="Phobius"/>
    </source>
</evidence>
<dbReference type="InterPro" id="IPR017927">
    <property type="entry name" value="FAD-bd_FR_type"/>
</dbReference>
<keyword evidence="6 13" id="KW-0812">Transmembrane</keyword>
<evidence type="ECO:0000259" key="14">
    <source>
        <dbReference type="PROSITE" id="PS51384"/>
    </source>
</evidence>
<dbReference type="Proteomes" id="UP001383192">
    <property type="component" value="Unassembled WGS sequence"/>
</dbReference>
<reference evidence="15 16" key="1">
    <citation type="submission" date="2024-01" db="EMBL/GenBank/DDBJ databases">
        <title>A draft genome for a cacao thread blight-causing isolate of Paramarasmius palmivorus.</title>
        <authorList>
            <person name="Baruah I.K."/>
            <person name="Bukari Y."/>
            <person name="Amoako-Attah I."/>
            <person name="Meinhardt L.W."/>
            <person name="Bailey B.A."/>
            <person name="Cohen S.P."/>
        </authorList>
    </citation>
    <scope>NUCLEOTIDE SEQUENCE [LARGE SCALE GENOMIC DNA]</scope>
    <source>
        <strain evidence="15 16">GH-12</strain>
    </source>
</reference>
<keyword evidence="4" id="KW-0813">Transport</keyword>
<organism evidence="15 16">
    <name type="scientific">Paramarasmius palmivorus</name>
    <dbReference type="NCBI Taxonomy" id="297713"/>
    <lineage>
        <taxon>Eukaryota</taxon>
        <taxon>Fungi</taxon>
        <taxon>Dikarya</taxon>
        <taxon>Basidiomycota</taxon>
        <taxon>Agaricomycotina</taxon>
        <taxon>Agaricomycetes</taxon>
        <taxon>Agaricomycetidae</taxon>
        <taxon>Agaricales</taxon>
        <taxon>Marasmiineae</taxon>
        <taxon>Marasmiaceae</taxon>
        <taxon>Paramarasmius</taxon>
    </lineage>
</organism>
<accession>A0AAW0CR50</accession>
<evidence type="ECO:0000256" key="9">
    <source>
        <dbReference type="ARBA" id="ARBA00023002"/>
    </source>
</evidence>
<keyword evidence="16" id="KW-1185">Reference proteome</keyword>
<dbReference type="PANTHER" id="PTHR32361">
    <property type="entry name" value="FERRIC/CUPRIC REDUCTASE TRANSMEMBRANE COMPONENT"/>
    <property type="match status" value="1"/>
</dbReference>
<dbReference type="PROSITE" id="PS51384">
    <property type="entry name" value="FAD_FR"/>
    <property type="match status" value="1"/>
</dbReference>
<dbReference type="SUPFAM" id="SSF63380">
    <property type="entry name" value="Riboflavin synthase domain-like"/>
    <property type="match status" value="1"/>
</dbReference>